<proteinExistence type="predicted"/>
<evidence type="ECO:0000313" key="1">
    <source>
        <dbReference type="EMBL" id="CAD8103844.1"/>
    </source>
</evidence>
<name>A0A8S1PLY6_9CILI</name>
<accession>A0A8S1PLY6</accession>
<evidence type="ECO:0000313" key="2">
    <source>
        <dbReference type="Proteomes" id="UP000692954"/>
    </source>
</evidence>
<keyword evidence="2" id="KW-1185">Reference proteome</keyword>
<protein>
    <submittedName>
        <fullName evidence="1">Uncharacterized protein</fullName>
    </submittedName>
</protein>
<dbReference type="EMBL" id="CAJJDN010000081">
    <property type="protein sequence ID" value="CAD8103844.1"/>
    <property type="molecule type" value="Genomic_DNA"/>
</dbReference>
<dbReference type="AlphaFoldDB" id="A0A8S1PLY6"/>
<comment type="caution">
    <text evidence="1">The sequence shown here is derived from an EMBL/GenBank/DDBJ whole genome shotgun (WGS) entry which is preliminary data.</text>
</comment>
<sequence>MSDLAEVQKNHFFVGKINTSNIVITILEFFFNKLKISLEKQIQLFLMKFKRFINNLKLFCTLNNSRKWDQGQKMNEFNSKISIYIKILADQFTQKQKLKKQKKIKKNS</sequence>
<dbReference type="Proteomes" id="UP000692954">
    <property type="component" value="Unassembled WGS sequence"/>
</dbReference>
<organism evidence="1 2">
    <name type="scientific">Paramecium sonneborni</name>
    <dbReference type="NCBI Taxonomy" id="65129"/>
    <lineage>
        <taxon>Eukaryota</taxon>
        <taxon>Sar</taxon>
        <taxon>Alveolata</taxon>
        <taxon>Ciliophora</taxon>
        <taxon>Intramacronucleata</taxon>
        <taxon>Oligohymenophorea</taxon>
        <taxon>Peniculida</taxon>
        <taxon>Parameciidae</taxon>
        <taxon>Paramecium</taxon>
    </lineage>
</organism>
<gene>
    <name evidence="1" type="ORF">PSON_ATCC_30995.1.T0810047</name>
</gene>
<reference evidence="1" key="1">
    <citation type="submission" date="2021-01" db="EMBL/GenBank/DDBJ databases">
        <authorList>
            <consortium name="Genoscope - CEA"/>
            <person name="William W."/>
        </authorList>
    </citation>
    <scope>NUCLEOTIDE SEQUENCE</scope>
</reference>